<reference evidence="1 2" key="1">
    <citation type="submission" date="2016-01" db="EMBL/GenBank/DDBJ databases">
        <title>The new phylogeny of the genus Mycobacterium.</title>
        <authorList>
            <person name="Tarcisio F."/>
            <person name="Conor M."/>
            <person name="Antonella G."/>
            <person name="Elisabetta G."/>
            <person name="Giulia F.S."/>
            <person name="Sara T."/>
            <person name="Anna F."/>
            <person name="Clotilde B."/>
            <person name="Roberto B."/>
            <person name="Veronica D.S."/>
            <person name="Fabio R."/>
            <person name="Monica P."/>
            <person name="Olivier J."/>
            <person name="Enrico T."/>
            <person name="Nicola S."/>
        </authorList>
    </citation>
    <scope>NUCLEOTIDE SEQUENCE [LARGE SCALE GENOMIC DNA]</scope>
    <source>
        <strain evidence="1 2">DSM 44166</strain>
    </source>
</reference>
<keyword evidence="2" id="KW-1185">Reference proteome</keyword>
<evidence type="ECO:0000313" key="1">
    <source>
        <dbReference type="EMBL" id="ORW95710.1"/>
    </source>
</evidence>
<dbReference type="OrthoDB" id="4641308at2"/>
<accession>A0A1X2E5T0</accession>
<protein>
    <submittedName>
        <fullName evidence="1">Uncharacterized protein</fullName>
    </submittedName>
</protein>
<dbReference type="RefSeq" id="WP_085671974.1">
    <property type="nucleotide sequence ID" value="NZ_JACKRU010000334.1"/>
</dbReference>
<dbReference type="AlphaFoldDB" id="A0A1X2E5T0"/>
<dbReference type="EMBL" id="LQPW01000136">
    <property type="protein sequence ID" value="ORW95710.1"/>
    <property type="molecule type" value="Genomic_DNA"/>
</dbReference>
<organism evidence="1 2">
    <name type="scientific">Mycobacterium szulgai</name>
    <dbReference type="NCBI Taxonomy" id="1787"/>
    <lineage>
        <taxon>Bacteria</taxon>
        <taxon>Bacillati</taxon>
        <taxon>Actinomycetota</taxon>
        <taxon>Actinomycetes</taxon>
        <taxon>Mycobacteriales</taxon>
        <taxon>Mycobacteriaceae</taxon>
        <taxon>Mycobacterium</taxon>
    </lineage>
</organism>
<name>A0A1X2E5T0_MYCSZ</name>
<dbReference type="Proteomes" id="UP000193317">
    <property type="component" value="Unassembled WGS sequence"/>
</dbReference>
<proteinExistence type="predicted"/>
<comment type="caution">
    <text evidence="1">The sequence shown here is derived from an EMBL/GenBank/DDBJ whole genome shotgun (WGS) entry which is preliminary data.</text>
</comment>
<gene>
    <name evidence="1" type="ORF">AWC27_06295</name>
</gene>
<sequence length="88" mass="10028">MAALAVMAAMVTALCVGYYAGRRAGSPASTRKRRSRRVALGRFAVSVIVVMVSRRIRRQLKIVEPSLFQRVRRRQRRPMTRWAALTRA</sequence>
<evidence type="ECO:0000313" key="2">
    <source>
        <dbReference type="Proteomes" id="UP000193317"/>
    </source>
</evidence>